<accession>A0A9P6ZHQ1</accession>
<keyword evidence="2" id="KW-1185">Reference proteome</keyword>
<proteinExistence type="predicted"/>
<comment type="caution">
    <text evidence="1">The sequence shown here is derived from an EMBL/GenBank/DDBJ whole genome shotgun (WGS) entry which is preliminary data.</text>
</comment>
<evidence type="ECO:0000313" key="1">
    <source>
        <dbReference type="EMBL" id="KAG1766117.1"/>
    </source>
</evidence>
<gene>
    <name evidence="1" type="ORF">EV702DRAFT_1272013</name>
</gene>
<dbReference type="Proteomes" id="UP000714275">
    <property type="component" value="Unassembled WGS sequence"/>
</dbReference>
<evidence type="ECO:0000313" key="2">
    <source>
        <dbReference type="Proteomes" id="UP000714275"/>
    </source>
</evidence>
<protein>
    <submittedName>
        <fullName evidence="1">Uncharacterized protein</fullName>
    </submittedName>
</protein>
<dbReference type="OrthoDB" id="3036013at2759"/>
<dbReference type="EMBL" id="JABBWD010000099">
    <property type="protein sequence ID" value="KAG1766117.1"/>
    <property type="molecule type" value="Genomic_DNA"/>
</dbReference>
<sequence length="436" mass="49376">MSAVMLVESSQAQKAAKSYLLLFLDLMNLKVQVQLTNKKPTEGAVTCRYWRHNFRGCMVGARLQVGWNTFEVESGFTKGPLGVARFRGSRSTGSSLWKAGVISFAKRVCLAFTCQTPNHCLRELMFLVIYLRYSIARQIHKPCPPAREIQEPAQFYFKLNMSDVDLVRHLKNHYDQEEYGLSVISFRRMQNSWGWKRTRVLQVTESIMISGVLLVTSIQQPSALSSCLSILNMSMFSSMMYPRSAPLGLGFLCSCHHGPNNMPNCTKPHPLASPCTTCTLCYPPSLFLYSNFLLVTANSTKLLDVQTVLEDGVDLMVRRYLFQVVPRVLALRCGAHSCLLFEVQMFSGSYDLGDVLTWVRILLSSWRPADFGNHVCLRESGGTLYDFQRLLVFHSICAKPRSKLVCHSNEGFERRRHCASMAYSHLLLRFTPTTAD</sequence>
<dbReference type="AlphaFoldDB" id="A0A9P6ZHQ1"/>
<reference evidence="1" key="1">
    <citation type="journal article" date="2020" name="New Phytol.">
        <title>Comparative genomics reveals dynamic genome evolution in host specialist ectomycorrhizal fungi.</title>
        <authorList>
            <person name="Lofgren L.A."/>
            <person name="Nguyen N.H."/>
            <person name="Vilgalys R."/>
            <person name="Ruytinx J."/>
            <person name="Liao H.L."/>
            <person name="Branco S."/>
            <person name="Kuo A."/>
            <person name="LaButti K."/>
            <person name="Lipzen A."/>
            <person name="Andreopoulos W."/>
            <person name="Pangilinan J."/>
            <person name="Riley R."/>
            <person name="Hundley H."/>
            <person name="Na H."/>
            <person name="Barry K."/>
            <person name="Grigoriev I.V."/>
            <person name="Stajich J.E."/>
            <person name="Kennedy P.G."/>
        </authorList>
    </citation>
    <scope>NUCLEOTIDE SEQUENCE</scope>
    <source>
        <strain evidence="1">DOB743</strain>
    </source>
</reference>
<name>A0A9P6ZHQ1_9AGAM</name>
<organism evidence="1 2">
    <name type="scientific">Suillus placidus</name>
    <dbReference type="NCBI Taxonomy" id="48579"/>
    <lineage>
        <taxon>Eukaryota</taxon>
        <taxon>Fungi</taxon>
        <taxon>Dikarya</taxon>
        <taxon>Basidiomycota</taxon>
        <taxon>Agaricomycotina</taxon>
        <taxon>Agaricomycetes</taxon>
        <taxon>Agaricomycetidae</taxon>
        <taxon>Boletales</taxon>
        <taxon>Suillineae</taxon>
        <taxon>Suillaceae</taxon>
        <taxon>Suillus</taxon>
    </lineage>
</organism>